<keyword evidence="6" id="KW-0238">DNA-binding</keyword>
<dbReference type="PROSITE" id="PS51194">
    <property type="entry name" value="HELICASE_CTER"/>
    <property type="match status" value="1"/>
</dbReference>
<sequence length="653" mass="73879">MLHFPPLDKPALAQLQKLKVSDILDFIIHYLPKSYTDTTPSTTLTPHTNAVLRVKIQSLSTLGFGKNARLRIHAWLCDFKQDIELLIFHAKPFHKAIFTPDKELYIMGKLELYQGRFSLIQPKMITEINTITPHFKSTLLKNQTMIQLAQTLITQENLAFLPKHIAQDIYEIFHPNAEFVALHQANGLSPKHLYALKFVEIYRYLFLLSRKKIQAPSRFICDNDIDSFLQSLPFTLTQGQQNAIKDIRQDLQSPIASRRLIMGDVGCGKSVVIFSAVMCAYPHTSVLMAPTTILATQLYEEAKRLLPPFVKIHLITSKTPTLSQEVKDSHFIIGTQALLYRDFRLENLALVMSDEQHRFGTKERHILEKIGQENLDSTPNLFDFSPQNTLTDSMTDTNKLDSKTPIESTNKTRPHTLQFSATPIPRTLAMINSQFINLSVIKDLPFKKDITTRIIDKSGFKALLTHLKEEIAKGNQAIIVYPLVEESQTLDYLSLTEGQGFWQRHFEGVYCTSGKDKNKQEVIDEFALKGSLLLATTLIEVGISLPKVSTIVIVAPERLGLATLHQLRGRVSRNGLKGYCYLYTHKSDNPRLQAFAQTLSGFDIAELDLQYRSSGDLLSGTRQSGNEFEFIDISQDSQVIEEAKAFLGSSKLI</sequence>
<dbReference type="PANTHER" id="PTHR47964">
    <property type="entry name" value="ATP-DEPENDENT DNA HELICASE HOMOLOG RECG, CHLOROPLASTIC"/>
    <property type="match status" value="1"/>
</dbReference>
<evidence type="ECO:0000256" key="1">
    <source>
        <dbReference type="ARBA" id="ARBA00022741"/>
    </source>
</evidence>
<dbReference type="GO" id="GO:0006281">
    <property type="term" value="P:DNA repair"/>
    <property type="evidence" value="ECO:0007669"/>
    <property type="project" value="UniProtKB-KW"/>
</dbReference>
<reference evidence="10 11" key="1">
    <citation type="submission" date="2018-06" db="EMBL/GenBank/DDBJ databases">
        <authorList>
            <consortium name="Pathogen Informatics"/>
            <person name="Doyle S."/>
        </authorList>
    </citation>
    <scope>NUCLEOTIDE SEQUENCE [LARGE SCALE GENOMIC DNA]</scope>
    <source>
        <strain evidence="10 11">NCTC12221</strain>
    </source>
</reference>
<dbReference type="Pfam" id="PF00270">
    <property type="entry name" value="DEAD"/>
    <property type="match status" value="1"/>
</dbReference>
<dbReference type="RefSeq" id="WP_115025512.1">
    <property type="nucleotide sequence ID" value="NZ_UGHZ01000001.1"/>
</dbReference>
<dbReference type="InterPro" id="IPR012340">
    <property type="entry name" value="NA-bd_OB-fold"/>
</dbReference>
<evidence type="ECO:0000256" key="3">
    <source>
        <dbReference type="ARBA" id="ARBA00022801"/>
    </source>
</evidence>
<organism evidence="10 11">
    <name type="scientific">Helicobacter cinaedi</name>
    <dbReference type="NCBI Taxonomy" id="213"/>
    <lineage>
        <taxon>Bacteria</taxon>
        <taxon>Pseudomonadati</taxon>
        <taxon>Campylobacterota</taxon>
        <taxon>Epsilonproteobacteria</taxon>
        <taxon>Campylobacterales</taxon>
        <taxon>Helicobacteraceae</taxon>
        <taxon>Helicobacter</taxon>
    </lineage>
</organism>
<evidence type="ECO:0000256" key="5">
    <source>
        <dbReference type="ARBA" id="ARBA00022840"/>
    </source>
</evidence>
<evidence type="ECO:0000313" key="10">
    <source>
        <dbReference type="EMBL" id="STP08655.1"/>
    </source>
</evidence>
<dbReference type="InterPro" id="IPR001650">
    <property type="entry name" value="Helicase_C-like"/>
</dbReference>
<evidence type="ECO:0000256" key="7">
    <source>
        <dbReference type="ARBA" id="ARBA00023204"/>
    </source>
</evidence>
<dbReference type="SUPFAM" id="SSF50249">
    <property type="entry name" value="Nucleic acid-binding proteins"/>
    <property type="match status" value="1"/>
</dbReference>
<dbReference type="GO" id="GO:0003678">
    <property type="term" value="F:DNA helicase activity"/>
    <property type="evidence" value="ECO:0007669"/>
    <property type="project" value="UniProtKB-EC"/>
</dbReference>
<evidence type="ECO:0000256" key="6">
    <source>
        <dbReference type="ARBA" id="ARBA00023125"/>
    </source>
</evidence>
<accession>A0A377JNQ5</accession>
<dbReference type="PROSITE" id="PS51192">
    <property type="entry name" value="HELICASE_ATP_BIND_1"/>
    <property type="match status" value="1"/>
</dbReference>
<keyword evidence="7" id="KW-0234">DNA repair</keyword>
<dbReference type="Proteomes" id="UP000255335">
    <property type="component" value="Unassembled WGS sequence"/>
</dbReference>
<dbReference type="GO" id="GO:0005524">
    <property type="term" value="F:ATP binding"/>
    <property type="evidence" value="ECO:0007669"/>
    <property type="project" value="UniProtKB-KW"/>
</dbReference>
<protein>
    <submittedName>
        <fullName evidence="10">ATP-dependent DNA helicase</fullName>
        <ecNumber evidence="10">3.6.4.12</ecNumber>
    </submittedName>
</protein>
<dbReference type="PANTHER" id="PTHR47964:SF1">
    <property type="entry name" value="ATP-DEPENDENT DNA HELICASE HOMOLOG RECG, CHLOROPLASTIC"/>
    <property type="match status" value="1"/>
</dbReference>
<dbReference type="SMART" id="SM00490">
    <property type="entry name" value="HELICc"/>
    <property type="match status" value="1"/>
</dbReference>
<dbReference type="CDD" id="cd04488">
    <property type="entry name" value="RecG_wedge_OBF"/>
    <property type="match status" value="1"/>
</dbReference>
<feature type="domain" description="Helicase C-terminal" evidence="9">
    <location>
        <begin position="459"/>
        <end position="615"/>
    </location>
</feature>
<proteinExistence type="predicted"/>
<feature type="domain" description="Helicase ATP-binding" evidence="8">
    <location>
        <begin position="250"/>
        <end position="441"/>
    </location>
</feature>
<keyword evidence="3 10" id="KW-0378">Hydrolase</keyword>
<dbReference type="EMBL" id="UGHZ01000001">
    <property type="protein sequence ID" value="STP08655.1"/>
    <property type="molecule type" value="Genomic_DNA"/>
</dbReference>
<evidence type="ECO:0000259" key="9">
    <source>
        <dbReference type="PROSITE" id="PS51194"/>
    </source>
</evidence>
<dbReference type="EC" id="3.6.4.12" evidence="10"/>
<keyword evidence="5" id="KW-0067">ATP-binding</keyword>
<dbReference type="InterPro" id="IPR014001">
    <property type="entry name" value="Helicase_ATP-bd"/>
</dbReference>
<dbReference type="InterPro" id="IPR047112">
    <property type="entry name" value="RecG/Mfd"/>
</dbReference>
<dbReference type="GO" id="GO:0003677">
    <property type="term" value="F:DNA binding"/>
    <property type="evidence" value="ECO:0007669"/>
    <property type="project" value="UniProtKB-KW"/>
</dbReference>
<dbReference type="SUPFAM" id="SSF52540">
    <property type="entry name" value="P-loop containing nucleoside triphosphate hydrolases"/>
    <property type="match status" value="1"/>
</dbReference>
<dbReference type="InterPro" id="IPR011545">
    <property type="entry name" value="DEAD/DEAH_box_helicase_dom"/>
</dbReference>
<dbReference type="Pfam" id="PF00271">
    <property type="entry name" value="Helicase_C"/>
    <property type="match status" value="1"/>
</dbReference>
<evidence type="ECO:0000259" key="8">
    <source>
        <dbReference type="PROSITE" id="PS51192"/>
    </source>
</evidence>
<evidence type="ECO:0000256" key="4">
    <source>
        <dbReference type="ARBA" id="ARBA00022806"/>
    </source>
</evidence>
<name>A0A377JNQ5_9HELI</name>
<keyword evidence="1" id="KW-0547">Nucleotide-binding</keyword>
<dbReference type="InterPro" id="IPR027417">
    <property type="entry name" value="P-loop_NTPase"/>
</dbReference>
<dbReference type="SMART" id="SM00487">
    <property type="entry name" value="DEXDc"/>
    <property type="match status" value="1"/>
</dbReference>
<dbReference type="Gene3D" id="3.40.50.300">
    <property type="entry name" value="P-loop containing nucleotide triphosphate hydrolases"/>
    <property type="match status" value="2"/>
</dbReference>
<keyword evidence="4 10" id="KW-0347">Helicase</keyword>
<keyword evidence="2" id="KW-0227">DNA damage</keyword>
<evidence type="ECO:0000313" key="11">
    <source>
        <dbReference type="Proteomes" id="UP000255335"/>
    </source>
</evidence>
<evidence type="ECO:0000256" key="2">
    <source>
        <dbReference type="ARBA" id="ARBA00022763"/>
    </source>
</evidence>
<dbReference type="GO" id="GO:0016787">
    <property type="term" value="F:hydrolase activity"/>
    <property type="evidence" value="ECO:0007669"/>
    <property type="project" value="UniProtKB-KW"/>
</dbReference>
<gene>
    <name evidence="10" type="primary">recG</name>
    <name evidence="10" type="ORF">NCTC12221_00067</name>
</gene>
<dbReference type="AlphaFoldDB" id="A0A377JNQ5"/>